<evidence type="ECO:0000256" key="3">
    <source>
        <dbReference type="PROSITE-ProRule" id="PRU00175"/>
    </source>
</evidence>
<evidence type="ECO:0000256" key="1">
    <source>
        <dbReference type="ARBA" id="ARBA00022771"/>
    </source>
</evidence>
<comment type="caution">
    <text evidence="5">The sequence shown here is derived from an EMBL/GenBank/DDBJ whole genome shotgun (WGS) entry which is preliminary data.</text>
</comment>
<evidence type="ECO:0000259" key="4">
    <source>
        <dbReference type="PROSITE" id="PS50089"/>
    </source>
</evidence>
<protein>
    <recommendedName>
        <fullName evidence="4">RING-type domain-containing protein</fullName>
    </recommendedName>
</protein>
<sequence>MHCDRSSKVLSSMSVTLSRQGHDNNNQISSSQTKSLKSPINQFYCNICFCPLMIPQNMNRASFVTSCGHFYCEQCGQITFQGLMPTCKICQCSSTNLTCMDLRKKQNDDVDVMISSNSRARRWFEEQTRHRTSEQMIATLDQRNAFLNKQNDFCAKTILRQADSVQHQVPFDKISVFGNKMIQETKQASEFLYKLLHGISQANIRLTAQQQLFYQQAVERVSSGFFLNEY</sequence>
<reference evidence="5" key="1">
    <citation type="submission" date="2021-02" db="EMBL/GenBank/DDBJ databases">
        <authorList>
            <person name="Nowell W R."/>
        </authorList>
    </citation>
    <scope>NUCLEOTIDE SEQUENCE</scope>
</reference>
<dbReference type="EMBL" id="CAJOBF010001439">
    <property type="protein sequence ID" value="CAF3950875.1"/>
    <property type="molecule type" value="Genomic_DNA"/>
</dbReference>
<keyword evidence="1 3" id="KW-0863">Zinc-finger</keyword>
<dbReference type="Gene3D" id="3.30.40.10">
    <property type="entry name" value="Zinc/RING finger domain, C3HC4 (zinc finger)"/>
    <property type="match status" value="1"/>
</dbReference>
<feature type="domain" description="RING-type" evidence="4">
    <location>
        <begin position="45"/>
        <end position="91"/>
    </location>
</feature>
<organism evidence="5 6">
    <name type="scientific">Rotaria magnacalcarata</name>
    <dbReference type="NCBI Taxonomy" id="392030"/>
    <lineage>
        <taxon>Eukaryota</taxon>
        <taxon>Metazoa</taxon>
        <taxon>Spiralia</taxon>
        <taxon>Gnathifera</taxon>
        <taxon>Rotifera</taxon>
        <taxon>Eurotatoria</taxon>
        <taxon>Bdelloidea</taxon>
        <taxon>Philodinida</taxon>
        <taxon>Philodinidae</taxon>
        <taxon>Rotaria</taxon>
    </lineage>
</organism>
<dbReference type="Proteomes" id="UP000663842">
    <property type="component" value="Unassembled WGS sequence"/>
</dbReference>
<keyword evidence="1 3" id="KW-0479">Metal-binding</keyword>
<gene>
    <name evidence="5" type="ORF">UXM345_LOCUS13326</name>
</gene>
<name>A0A819KL21_9BILA</name>
<evidence type="ECO:0000256" key="2">
    <source>
        <dbReference type="ARBA" id="ARBA00022833"/>
    </source>
</evidence>
<dbReference type="PROSITE" id="PS50089">
    <property type="entry name" value="ZF_RING_2"/>
    <property type="match status" value="1"/>
</dbReference>
<accession>A0A819KL21</accession>
<dbReference type="GO" id="GO:0008270">
    <property type="term" value="F:zinc ion binding"/>
    <property type="evidence" value="ECO:0007669"/>
    <property type="project" value="UniProtKB-KW"/>
</dbReference>
<keyword evidence="2" id="KW-0862">Zinc</keyword>
<evidence type="ECO:0000313" key="5">
    <source>
        <dbReference type="EMBL" id="CAF3950875.1"/>
    </source>
</evidence>
<dbReference type="AlphaFoldDB" id="A0A819KL21"/>
<evidence type="ECO:0000313" key="6">
    <source>
        <dbReference type="Proteomes" id="UP000663842"/>
    </source>
</evidence>
<dbReference type="InterPro" id="IPR013083">
    <property type="entry name" value="Znf_RING/FYVE/PHD"/>
</dbReference>
<dbReference type="InterPro" id="IPR001841">
    <property type="entry name" value="Znf_RING"/>
</dbReference>
<proteinExistence type="predicted"/>